<organism evidence="1 2">
    <name type="scientific">Clostridium vincentii</name>
    <dbReference type="NCBI Taxonomy" id="52704"/>
    <lineage>
        <taxon>Bacteria</taxon>
        <taxon>Bacillati</taxon>
        <taxon>Bacillota</taxon>
        <taxon>Clostridia</taxon>
        <taxon>Eubacteriales</taxon>
        <taxon>Clostridiaceae</taxon>
        <taxon>Clostridium</taxon>
    </lineage>
</organism>
<comment type="caution">
    <text evidence="1">The sequence shown here is derived from an EMBL/GenBank/DDBJ whole genome shotgun (WGS) entry which is preliminary data.</text>
</comment>
<reference evidence="1 2" key="1">
    <citation type="submission" date="2018-03" db="EMBL/GenBank/DDBJ databases">
        <title>Genome sequence of Clostridium vincentii DSM 10228.</title>
        <authorList>
            <person name="Poehlein A."/>
            <person name="Daniel R."/>
        </authorList>
    </citation>
    <scope>NUCLEOTIDE SEQUENCE [LARGE SCALE GENOMIC DNA]</scope>
    <source>
        <strain evidence="1 2">DSM 10228</strain>
    </source>
</reference>
<dbReference type="OrthoDB" id="1908899at2"/>
<keyword evidence="2" id="KW-1185">Reference proteome</keyword>
<evidence type="ECO:0000313" key="2">
    <source>
        <dbReference type="Proteomes" id="UP000239471"/>
    </source>
</evidence>
<dbReference type="RefSeq" id="WP_106059385.1">
    <property type="nucleotide sequence ID" value="NZ_PVXQ01000011.1"/>
</dbReference>
<name>A0A2T0BGG2_9CLOT</name>
<dbReference type="EMBL" id="PVXQ01000011">
    <property type="protein sequence ID" value="PRR82948.1"/>
    <property type="molecule type" value="Genomic_DNA"/>
</dbReference>
<gene>
    <name evidence="1" type="ORF">CLVI_13910</name>
</gene>
<dbReference type="AlphaFoldDB" id="A0A2T0BGG2"/>
<accession>A0A2T0BGG2</accession>
<proteinExistence type="predicted"/>
<evidence type="ECO:0000313" key="1">
    <source>
        <dbReference type="EMBL" id="PRR82948.1"/>
    </source>
</evidence>
<protein>
    <submittedName>
        <fullName evidence="1">Uncharacterized protein</fullName>
    </submittedName>
</protein>
<sequence length="210" mass="24831">MGYSCIQAREKILIYKEKNYDYMDFLKNIKVARKRIIVILDENLYINIVDIRCEKKTNEKIACETIKESFGNGNDLLFNYEVSQDLQKLYIYGVKGGIKLAELCKGASKIRIFPLQLLVVKKLKYRIQEKSWQCIFKYMNRYYYCSIIKGLVELTFIQENINIFNNKFQEVVNKEVLYLDNTINKLDINGMKDFNYIELGGILNEKVFSK</sequence>
<dbReference type="Proteomes" id="UP000239471">
    <property type="component" value="Unassembled WGS sequence"/>
</dbReference>